<dbReference type="AlphaFoldDB" id="A0A2R6AF26"/>
<name>A0A2R6AF26_9ARCH</name>
<evidence type="ECO:0000256" key="8">
    <source>
        <dbReference type="ARBA" id="ARBA00022839"/>
    </source>
</evidence>
<comment type="cofactor">
    <cofactor evidence="13">
        <name>iron-sulfur cluster</name>
        <dbReference type="ChEBI" id="CHEBI:30408"/>
    </cofactor>
</comment>
<dbReference type="GO" id="GO:0046872">
    <property type="term" value="F:metal ion binding"/>
    <property type="evidence" value="ECO:0007669"/>
    <property type="project" value="UniProtKB-KW"/>
</dbReference>
<evidence type="ECO:0000256" key="5">
    <source>
        <dbReference type="ARBA" id="ARBA00022722"/>
    </source>
</evidence>
<evidence type="ECO:0000256" key="4">
    <source>
        <dbReference type="ARBA" id="ARBA00020049"/>
    </source>
</evidence>
<dbReference type="GO" id="GO:0051607">
    <property type="term" value="P:defense response to virus"/>
    <property type="evidence" value="ECO:0007669"/>
    <property type="project" value="UniProtKB-KW"/>
</dbReference>
<keyword evidence="11 13" id="KW-0051">Antiviral defense</keyword>
<evidence type="ECO:0000313" key="16">
    <source>
        <dbReference type="Proteomes" id="UP000240322"/>
    </source>
</evidence>
<evidence type="ECO:0000256" key="12">
    <source>
        <dbReference type="ARBA" id="ARBA00023211"/>
    </source>
</evidence>
<feature type="domain" description="DUF83" evidence="14">
    <location>
        <begin position="41"/>
        <end position="169"/>
    </location>
</feature>
<dbReference type="InterPro" id="IPR022765">
    <property type="entry name" value="Dna2/Cas4_DUF83"/>
</dbReference>
<comment type="similarity">
    <text evidence="2 13">Belongs to the CRISPR-associated exonuclease Cas4 family.</text>
</comment>
<evidence type="ECO:0000256" key="2">
    <source>
        <dbReference type="ARBA" id="ARBA00009189"/>
    </source>
</evidence>
<evidence type="ECO:0000256" key="11">
    <source>
        <dbReference type="ARBA" id="ARBA00023118"/>
    </source>
</evidence>
<dbReference type="GO" id="GO:0004527">
    <property type="term" value="F:exonuclease activity"/>
    <property type="evidence" value="ECO:0007669"/>
    <property type="project" value="UniProtKB-KW"/>
</dbReference>
<organism evidence="15 16">
    <name type="scientific">Candidatus Marsarchaeota G2 archaeon OSP_D</name>
    <dbReference type="NCBI Taxonomy" id="1978157"/>
    <lineage>
        <taxon>Archaea</taxon>
        <taxon>Candidatus Marsarchaeota</taxon>
        <taxon>Candidatus Marsarchaeota group 2</taxon>
    </lineage>
</organism>
<evidence type="ECO:0000256" key="3">
    <source>
        <dbReference type="ARBA" id="ARBA00012768"/>
    </source>
</evidence>
<evidence type="ECO:0000256" key="9">
    <source>
        <dbReference type="ARBA" id="ARBA00023004"/>
    </source>
</evidence>
<comment type="cofactor">
    <cofactor evidence="13">
        <name>Mg(2+)</name>
        <dbReference type="ChEBI" id="CHEBI:18420"/>
    </cofactor>
    <cofactor evidence="13">
        <name>Mn(2+)</name>
        <dbReference type="ChEBI" id="CHEBI:29035"/>
    </cofactor>
    <text evidence="13">Mg(2+) or Mn(2+) required for ssDNA cleavage activity.</text>
</comment>
<keyword evidence="7 13" id="KW-0378">Hydrolase</keyword>
<reference evidence="15 16" key="1">
    <citation type="submission" date="2017-04" db="EMBL/GenBank/DDBJ databases">
        <title>Novel microbial lineages endemic to geothermal iron-oxide mats fill important gaps in the evolutionary history of Archaea.</title>
        <authorList>
            <person name="Jay Z.J."/>
            <person name="Beam J.P."/>
            <person name="Dlakic M."/>
            <person name="Rusch D.B."/>
            <person name="Kozubal M.A."/>
            <person name="Inskeep W.P."/>
        </authorList>
    </citation>
    <scope>NUCLEOTIDE SEQUENCE [LARGE SCALE GENOMIC DNA]</scope>
    <source>
        <strain evidence="15">OSP_D</strain>
    </source>
</reference>
<evidence type="ECO:0000259" key="14">
    <source>
        <dbReference type="Pfam" id="PF01930"/>
    </source>
</evidence>
<dbReference type="NCBIfam" id="TIGR00372">
    <property type="entry name" value="cas4"/>
    <property type="match status" value="1"/>
</dbReference>
<evidence type="ECO:0000313" key="15">
    <source>
        <dbReference type="EMBL" id="PSN84981.1"/>
    </source>
</evidence>
<keyword evidence="12 13" id="KW-0464">Manganese</keyword>
<dbReference type="Gene3D" id="3.90.320.10">
    <property type="match status" value="1"/>
</dbReference>
<keyword evidence="6 13" id="KW-0479">Metal-binding</keyword>
<keyword evidence="10 13" id="KW-0411">Iron-sulfur</keyword>
<protein>
    <recommendedName>
        <fullName evidence="4 13">CRISPR-associated exonuclease Cas4</fullName>
        <ecNumber evidence="3 13">3.1.12.1</ecNumber>
    </recommendedName>
</protein>
<proteinExistence type="inferred from homology"/>
<dbReference type="InterPro" id="IPR051827">
    <property type="entry name" value="Cas4_exonuclease"/>
</dbReference>
<evidence type="ECO:0000256" key="1">
    <source>
        <dbReference type="ARBA" id="ARBA00001966"/>
    </source>
</evidence>
<dbReference type="GO" id="GO:0051536">
    <property type="term" value="F:iron-sulfur cluster binding"/>
    <property type="evidence" value="ECO:0007669"/>
    <property type="project" value="UniProtKB-KW"/>
</dbReference>
<evidence type="ECO:0000256" key="6">
    <source>
        <dbReference type="ARBA" id="ARBA00022723"/>
    </source>
</evidence>
<dbReference type="InterPro" id="IPR011604">
    <property type="entry name" value="PDDEXK-like_dom_sf"/>
</dbReference>
<dbReference type="Pfam" id="PF01930">
    <property type="entry name" value="Cas_Cas4"/>
    <property type="match status" value="1"/>
</dbReference>
<gene>
    <name evidence="15" type="ORF">B9Q03_12680</name>
</gene>
<keyword evidence="8 13" id="KW-0269">Exonuclease</keyword>
<accession>A0A2R6AF26</accession>
<dbReference type="InterPro" id="IPR013343">
    <property type="entry name" value="CRISPR-assoc_prot_Cas4"/>
</dbReference>
<sequence length="172" mass="19715">MLKQFRGYNMVLEGPTVSVGYIVECAARTLGFTSEDPVKRAIGRIIHERVERELKSSSRVFGKIASIEMLYESENLGLRGVPDIVLTDGTPVEIKSGEVPKQGVYFLHQLQVCLYALLLEDVLEWDIDRGYVYYTRTREKKDVKLGEELRIKSLKTLRTAKKLKTQEEVYQV</sequence>
<dbReference type="PANTHER" id="PTHR36531">
    <property type="entry name" value="CRISPR-ASSOCIATED EXONUCLEASE CAS4"/>
    <property type="match status" value="1"/>
</dbReference>
<keyword evidence="9 13" id="KW-0408">Iron</keyword>
<dbReference type="PANTHER" id="PTHR36531:SF6">
    <property type="entry name" value="DNA REPLICATION ATP-DEPENDENT HELICASE_NUCLEASE DNA2"/>
    <property type="match status" value="1"/>
</dbReference>
<dbReference type="EMBL" id="NEXE01000261">
    <property type="protein sequence ID" value="PSN84981.1"/>
    <property type="molecule type" value="Genomic_DNA"/>
</dbReference>
<dbReference type="EC" id="3.1.12.1" evidence="3 13"/>
<keyword evidence="5 13" id="KW-0540">Nuclease</keyword>
<evidence type="ECO:0000256" key="10">
    <source>
        <dbReference type="ARBA" id="ARBA00023014"/>
    </source>
</evidence>
<comment type="function">
    <text evidence="13">CRISPR (clustered regularly interspaced short palindromic repeat) is an adaptive immune system that provides protection against mobile genetic elements (viruses, transposable elements and conjugative plasmids). CRISPR clusters contain sequences complementary to antecedent mobile elements and target invading nucleic acids. CRISPR clusters are transcribed and processed into CRISPR RNA (crRNA).</text>
</comment>
<evidence type="ECO:0000256" key="7">
    <source>
        <dbReference type="ARBA" id="ARBA00022801"/>
    </source>
</evidence>
<dbReference type="Proteomes" id="UP000240322">
    <property type="component" value="Unassembled WGS sequence"/>
</dbReference>
<comment type="caution">
    <text evidence="15">The sequence shown here is derived from an EMBL/GenBank/DDBJ whole genome shotgun (WGS) entry which is preliminary data.</text>
</comment>
<evidence type="ECO:0000256" key="13">
    <source>
        <dbReference type="RuleBase" id="RU365022"/>
    </source>
</evidence>
<comment type="cofactor">
    <cofactor evidence="1">
        <name>[4Fe-4S] cluster</name>
        <dbReference type="ChEBI" id="CHEBI:49883"/>
    </cofactor>
</comment>